<dbReference type="SMR" id="A0A8R2R9Q5"/>
<sequence>MSGAMFGLLSSFDHNLQSWETYKCRISQWFVANDISRTSDPAGIKRRAILLSALTDATYKLAADLAVPKTLTDVPYEDILRLLDDHFTPKRCGFGERYKFYVAVQQEDETYPQWAARLRGLTGHCGFANVEEALRDRFVMGMLPGPEREKLFAQDLTALSLAKAVEMAESVRSARVGATTAAVQVATHDQLFKMTQSTAAGRSGALRLKDGGNKVQCQVCGYRNHDTSQCRFAKLKCKKCNVTGHLRRMCKKINYLEANVVDDGDDDGECFNIRSVKGEAMTETVTISGVELKFEIDSGSAVTAISEQTYRKYFNNVPLSKTKKRLFSYTGNSIICIGVAQLQVSYANDSHLLYVCVIRDGGPPILGRDFISKFKLELLPIQYCKQVDENNIINALQSRYPMVFSDKLGSFNKFKVKLHLKEDAKPVFIRARPLAFALKDKVDKEIDRLVAAGVLKQVDHARYASPIVPVLKRNGSVRICADYSTGVNKQLVVDQYPLPTITELFTRLYGGQQFSKLDLSSAYNQLVLDEESQELTCINTHRGVYKHTRLCFGLASSPAIFQRAIECVLAGVPGTLCLLDDILITGKNKTEHLLRLHQVLQRLQDAGLTLQREKCEFFKDDINYLGYVINKDGLHKSPEKIRAMTDAPVPTNVKQLQSFLGLINYYRSFVPNASAILKPLYELLKKGNKWYWGHEHEDAFNAIKKCLASDQVLAHFNHNATIILTVDASPSGLSAILSQIEPNGSERPVSFASRTLNAAEKRYSQIQKEATAIIFGVRRYHQYLYGRAVPFILRTDHKPLLSIFGPYRGIPEVSANRLQRYAMFLSSYNYRIEYVRSTDNTADFLSRASLGEAGTAAEGRDSVDAMIPDLDRASYINFVVEGNLPVSLVKLQDETNKDLILRKVILYVLKGWPKKWSDERLKPYHMCRLQLSYENGCLMRGHKVVIPESLQKDILSELHQSHLGIVKTKAEARSRFWFPGIDAALERMIASCDVCIQMRPTPARGPIAHWEHPPQPFYRVHMDFLGPINGQTFLIIVDAYTKWVEVYNMKSSTSASATIERLCEFMSRFGIPHTLVSDNGTSFTSHEFENFCTLNGISHLKSPAYHPASNGQAESFVKIIKKGIKTTLLSGSGASLFSKKLLKYLFDYRNSVHTLTGVSPAELVYGRKLRMRLDQIIPESSSPSSTALADVVKFKQCSQNKTKVNKKQSFIKGDFILYKKHTVNGKFIWCKGFIEKTIGKVLYLVKDCKSSLLFKKHQNQLIPYKGTDCSIHEYKDVDVEPVSRRGNLSAEEQSSSNEVTPIDTGDEEEDRSGMEGSSERGEATNSNACDDISLPVEVPLITSPSPQRQGVELAEEEDEFLEALPDPSVEEGSDGIPARQNASRPEFTSRNKRNRPRVNYKQFF</sequence>
<dbReference type="FunFam" id="3.30.70.270:FF:000020">
    <property type="entry name" value="Transposon Tf2-6 polyprotein-like Protein"/>
    <property type="match status" value="1"/>
</dbReference>
<feature type="domain" description="Reverse transcriptase" evidence="8">
    <location>
        <begin position="451"/>
        <end position="629"/>
    </location>
</feature>
<dbReference type="InterPro" id="IPR000477">
    <property type="entry name" value="RT_dom"/>
</dbReference>
<feature type="region of interest" description="Disordered" evidence="7">
    <location>
        <begin position="1283"/>
        <end position="1404"/>
    </location>
</feature>
<evidence type="ECO:0000313" key="10">
    <source>
        <dbReference type="EnsemblMetazoa" id="XP_037876186.1"/>
    </source>
</evidence>
<keyword evidence="4" id="KW-0540">Nuclease</keyword>
<dbReference type="CDD" id="cd01647">
    <property type="entry name" value="RT_LTR"/>
    <property type="match status" value="1"/>
</dbReference>
<dbReference type="InterPro" id="IPR043502">
    <property type="entry name" value="DNA/RNA_pol_sf"/>
</dbReference>
<dbReference type="InterPro" id="IPR034128">
    <property type="entry name" value="K02A2.6-like"/>
</dbReference>
<keyword evidence="6" id="KW-0511">Multifunctional enzyme</keyword>
<dbReference type="CDD" id="cd05484">
    <property type="entry name" value="retropepsin_like_LTR_2"/>
    <property type="match status" value="1"/>
</dbReference>
<dbReference type="InterPro" id="IPR041588">
    <property type="entry name" value="Integrase_H2C2"/>
</dbReference>
<evidence type="ECO:0000256" key="1">
    <source>
        <dbReference type="ARBA" id="ARBA00012493"/>
    </source>
</evidence>
<accession>A0A8R2R9Q5</accession>
<dbReference type="FunFam" id="1.10.340.70:FF:000003">
    <property type="entry name" value="Protein CBG25708"/>
    <property type="match status" value="1"/>
</dbReference>
<proteinExistence type="predicted"/>
<keyword evidence="5" id="KW-0255">Endonuclease</keyword>
<dbReference type="PROSITE" id="PS50878">
    <property type="entry name" value="RT_POL"/>
    <property type="match status" value="1"/>
</dbReference>
<protein>
    <recommendedName>
        <fullName evidence="1">RNA-directed DNA polymerase</fullName>
        <ecNumber evidence="1">2.7.7.49</ecNumber>
    </recommendedName>
</protein>
<reference evidence="10" key="2">
    <citation type="submission" date="2022-06" db="UniProtKB">
        <authorList>
            <consortium name="EnsemblMetazoa"/>
        </authorList>
    </citation>
    <scope>IDENTIFICATION</scope>
    <source>
        <strain evidence="10">p50T (Dazao)</strain>
    </source>
</reference>
<keyword evidence="2" id="KW-0808">Transferase</keyword>
<dbReference type="GO" id="GO:0042575">
    <property type="term" value="C:DNA polymerase complex"/>
    <property type="evidence" value="ECO:0007669"/>
    <property type="project" value="UniProtKB-ARBA"/>
</dbReference>
<dbReference type="InterPro" id="IPR021109">
    <property type="entry name" value="Peptidase_aspartic_dom_sf"/>
</dbReference>
<reference evidence="11" key="1">
    <citation type="journal article" date="2008" name="Insect Biochem. Mol. Biol.">
        <title>The genome of a lepidopteran model insect, the silkworm Bombyx mori.</title>
        <authorList>
            <consortium name="International Silkworm Genome Consortium"/>
        </authorList>
    </citation>
    <scope>NUCLEOTIDE SEQUENCE [LARGE SCALE GENOMIC DNA]</scope>
    <source>
        <strain evidence="11">p50T</strain>
    </source>
</reference>
<feature type="compositionally biased region" description="Basic and acidic residues" evidence="7">
    <location>
        <begin position="1311"/>
        <end position="1322"/>
    </location>
</feature>
<dbReference type="InterPro" id="IPR041577">
    <property type="entry name" value="RT_RNaseH_2"/>
</dbReference>
<dbReference type="GO" id="GO:0015074">
    <property type="term" value="P:DNA integration"/>
    <property type="evidence" value="ECO:0007669"/>
    <property type="project" value="InterPro"/>
</dbReference>
<dbReference type="Gene3D" id="2.40.70.10">
    <property type="entry name" value="Acid Proteases"/>
    <property type="match status" value="1"/>
</dbReference>
<evidence type="ECO:0000256" key="7">
    <source>
        <dbReference type="SAM" id="MobiDB-lite"/>
    </source>
</evidence>
<evidence type="ECO:0000259" key="8">
    <source>
        <dbReference type="PROSITE" id="PS50878"/>
    </source>
</evidence>
<organism evidence="10 11">
    <name type="scientific">Bombyx mori</name>
    <name type="common">Silk moth</name>
    <dbReference type="NCBI Taxonomy" id="7091"/>
    <lineage>
        <taxon>Eukaryota</taxon>
        <taxon>Metazoa</taxon>
        <taxon>Ecdysozoa</taxon>
        <taxon>Arthropoda</taxon>
        <taxon>Hexapoda</taxon>
        <taxon>Insecta</taxon>
        <taxon>Pterygota</taxon>
        <taxon>Neoptera</taxon>
        <taxon>Endopterygota</taxon>
        <taxon>Lepidoptera</taxon>
        <taxon>Glossata</taxon>
        <taxon>Ditrysia</taxon>
        <taxon>Bombycoidea</taxon>
        <taxon>Bombycidae</taxon>
        <taxon>Bombycinae</taxon>
        <taxon>Bombyx</taxon>
    </lineage>
</organism>
<dbReference type="InterPro" id="IPR043128">
    <property type="entry name" value="Rev_trsase/Diguanyl_cyclase"/>
</dbReference>
<evidence type="ECO:0000256" key="6">
    <source>
        <dbReference type="ARBA" id="ARBA00023268"/>
    </source>
</evidence>
<dbReference type="Gene3D" id="3.30.70.270">
    <property type="match status" value="2"/>
</dbReference>
<evidence type="ECO:0000256" key="5">
    <source>
        <dbReference type="ARBA" id="ARBA00022759"/>
    </source>
</evidence>
<evidence type="ECO:0000256" key="3">
    <source>
        <dbReference type="ARBA" id="ARBA00022695"/>
    </source>
</evidence>
<evidence type="ECO:0000256" key="2">
    <source>
        <dbReference type="ARBA" id="ARBA00022679"/>
    </source>
</evidence>
<keyword evidence="3" id="KW-0548">Nucleotidyltransferase</keyword>
<evidence type="ECO:0000256" key="4">
    <source>
        <dbReference type="ARBA" id="ARBA00022722"/>
    </source>
</evidence>
<dbReference type="PROSITE" id="PS50994">
    <property type="entry name" value="INTEGRASE"/>
    <property type="match status" value="1"/>
</dbReference>
<keyword evidence="11" id="KW-1185">Reference proteome</keyword>
<dbReference type="Proteomes" id="UP000005204">
    <property type="component" value="Unassembled WGS sequence"/>
</dbReference>
<dbReference type="SUPFAM" id="SSF56672">
    <property type="entry name" value="DNA/RNA polymerases"/>
    <property type="match status" value="1"/>
</dbReference>
<dbReference type="Gene3D" id="3.30.420.10">
    <property type="entry name" value="Ribonuclease H-like superfamily/Ribonuclease H"/>
    <property type="match status" value="1"/>
</dbReference>
<dbReference type="EC" id="2.7.7.49" evidence="1"/>
<dbReference type="Pfam" id="PF00665">
    <property type="entry name" value="rve"/>
    <property type="match status" value="1"/>
</dbReference>
<dbReference type="Pfam" id="PF00078">
    <property type="entry name" value="RVT_1"/>
    <property type="match status" value="1"/>
</dbReference>
<keyword evidence="5" id="KW-0378">Hydrolase</keyword>
<feature type="compositionally biased region" description="Polar residues" evidence="7">
    <location>
        <begin position="1290"/>
        <end position="1299"/>
    </location>
</feature>
<evidence type="ECO:0000259" key="9">
    <source>
        <dbReference type="PROSITE" id="PS50994"/>
    </source>
</evidence>
<dbReference type="GO" id="GO:0004519">
    <property type="term" value="F:endonuclease activity"/>
    <property type="evidence" value="ECO:0007669"/>
    <property type="project" value="UniProtKB-KW"/>
</dbReference>
<dbReference type="Pfam" id="PF17921">
    <property type="entry name" value="Integrase_H2C2"/>
    <property type="match status" value="1"/>
</dbReference>
<dbReference type="Gene3D" id="3.10.10.10">
    <property type="entry name" value="HIV Type 1 Reverse Transcriptase, subunit A, domain 1"/>
    <property type="match status" value="1"/>
</dbReference>
<evidence type="ECO:0000313" key="11">
    <source>
        <dbReference type="Proteomes" id="UP000005204"/>
    </source>
</evidence>
<name>A0A8R2R9Q5_BOMMO</name>
<dbReference type="EnsemblMetazoa" id="XM_038020258.1">
    <property type="protein sequence ID" value="XP_037876186.1"/>
    <property type="gene ID" value="LOC110385107"/>
</dbReference>
<dbReference type="PANTHER" id="PTHR37984">
    <property type="entry name" value="PROTEIN CBG26694"/>
    <property type="match status" value="1"/>
</dbReference>
<dbReference type="Pfam" id="PF17919">
    <property type="entry name" value="RT_RNaseH_2"/>
    <property type="match status" value="1"/>
</dbReference>
<dbReference type="CDD" id="cd09274">
    <property type="entry name" value="RNase_HI_RT_Ty3"/>
    <property type="match status" value="1"/>
</dbReference>
<dbReference type="SUPFAM" id="SSF53098">
    <property type="entry name" value="Ribonuclease H-like"/>
    <property type="match status" value="1"/>
</dbReference>
<dbReference type="InterPro" id="IPR050951">
    <property type="entry name" value="Retrovirus_Pol_polyprotein"/>
</dbReference>
<dbReference type="FunFam" id="3.30.420.10:FF:000063">
    <property type="entry name" value="Retrovirus-related Pol polyprotein from transposon 297-like Protein"/>
    <property type="match status" value="1"/>
</dbReference>
<dbReference type="InterPro" id="IPR036397">
    <property type="entry name" value="RNaseH_sf"/>
</dbReference>
<feature type="domain" description="Integrase catalytic" evidence="9">
    <location>
        <begin position="1012"/>
        <end position="1168"/>
    </location>
</feature>
<dbReference type="PANTHER" id="PTHR37984:SF5">
    <property type="entry name" value="PROTEIN NYNRIN-LIKE"/>
    <property type="match status" value="1"/>
</dbReference>
<dbReference type="Gene3D" id="1.10.340.70">
    <property type="match status" value="1"/>
</dbReference>
<dbReference type="InterPro" id="IPR001584">
    <property type="entry name" value="Integrase_cat-core"/>
</dbReference>
<dbReference type="SUPFAM" id="SSF50630">
    <property type="entry name" value="Acid proteases"/>
    <property type="match status" value="1"/>
</dbReference>
<dbReference type="GO" id="GO:0003676">
    <property type="term" value="F:nucleic acid binding"/>
    <property type="evidence" value="ECO:0007669"/>
    <property type="project" value="InterPro"/>
</dbReference>
<dbReference type="InterPro" id="IPR012337">
    <property type="entry name" value="RNaseH-like_sf"/>
</dbReference>
<dbReference type="GO" id="GO:0003964">
    <property type="term" value="F:RNA-directed DNA polymerase activity"/>
    <property type="evidence" value="ECO:0007669"/>
    <property type="project" value="UniProtKB-EC"/>
</dbReference>